<feature type="domain" description="Alpha/beta hydrolase fold-3" evidence="3">
    <location>
        <begin position="74"/>
        <end position="276"/>
    </location>
</feature>
<dbReference type="Gene3D" id="3.40.50.1820">
    <property type="entry name" value="alpha/beta hydrolase"/>
    <property type="match status" value="1"/>
</dbReference>
<protein>
    <submittedName>
        <fullName evidence="4">Esterase/lipase</fullName>
    </submittedName>
</protein>
<dbReference type="PANTHER" id="PTHR48081:SF8">
    <property type="entry name" value="ALPHA_BETA HYDROLASE FOLD-3 DOMAIN-CONTAINING PROTEIN-RELATED"/>
    <property type="match status" value="1"/>
</dbReference>
<reference evidence="4" key="1">
    <citation type="submission" date="2020-01" db="EMBL/GenBank/DDBJ databases">
        <authorList>
            <person name="Meier V. D."/>
            <person name="Meier V D."/>
        </authorList>
    </citation>
    <scope>NUCLEOTIDE SEQUENCE</scope>
    <source>
        <strain evidence="4">HLG_WM_MAG_10</strain>
    </source>
</reference>
<name>A0A6S6UFF9_9BACT</name>
<evidence type="ECO:0000256" key="2">
    <source>
        <dbReference type="ARBA" id="ARBA00022801"/>
    </source>
</evidence>
<dbReference type="InterPro" id="IPR013094">
    <property type="entry name" value="AB_hydrolase_3"/>
</dbReference>
<dbReference type="InterPro" id="IPR002168">
    <property type="entry name" value="Lipase_GDXG_HIS_AS"/>
</dbReference>
<dbReference type="GO" id="GO:0016787">
    <property type="term" value="F:hydrolase activity"/>
    <property type="evidence" value="ECO:0007669"/>
    <property type="project" value="UniProtKB-KW"/>
</dbReference>
<dbReference type="PROSITE" id="PS01173">
    <property type="entry name" value="LIPASE_GDXG_HIS"/>
    <property type="match status" value="1"/>
</dbReference>
<dbReference type="PANTHER" id="PTHR48081">
    <property type="entry name" value="AB HYDROLASE SUPERFAMILY PROTEIN C4A8.06C"/>
    <property type="match status" value="1"/>
</dbReference>
<evidence type="ECO:0000259" key="3">
    <source>
        <dbReference type="Pfam" id="PF07859"/>
    </source>
</evidence>
<dbReference type="EMBL" id="CACVAQ010000470">
    <property type="protein sequence ID" value="CAA6829211.1"/>
    <property type="molecule type" value="Genomic_DNA"/>
</dbReference>
<evidence type="ECO:0000313" key="4">
    <source>
        <dbReference type="EMBL" id="CAA6829211.1"/>
    </source>
</evidence>
<keyword evidence="2" id="KW-0378">Hydrolase</keyword>
<evidence type="ECO:0000256" key="1">
    <source>
        <dbReference type="ARBA" id="ARBA00010515"/>
    </source>
</evidence>
<dbReference type="SUPFAM" id="SSF53474">
    <property type="entry name" value="alpha/beta-Hydrolases"/>
    <property type="match status" value="1"/>
</dbReference>
<accession>A0A6S6UFF9</accession>
<gene>
    <name evidence="4" type="ORF">HELGO_WM58708</name>
</gene>
<dbReference type="AlphaFoldDB" id="A0A6S6UFF9"/>
<dbReference type="InterPro" id="IPR029058">
    <property type="entry name" value="AB_hydrolase_fold"/>
</dbReference>
<dbReference type="Pfam" id="PF07859">
    <property type="entry name" value="Abhydrolase_3"/>
    <property type="match status" value="1"/>
</dbReference>
<organism evidence="4">
    <name type="scientific">uncultured Aureispira sp</name>
    <dbReference type="NCBI Taxonomy" id="1331704"/>
    <lineage>
        <taxon>Bacteria</taxon>
        <taxon>Pseudomonadati</taxon>
        <taxon>Bacteroidota</taxon>
        <taxon>Saprospiria</taxon>
        <taxon>Saprospirales</taxon>
        <taxon>Saprospiraceae</taxon>
        <taxon>Aureispira</taxon>
        <taxon>environmental samples</taxon>
    </lineage>
</organism>
<comment type="similarity">
    <text evidence="1">Belongs to the 'GDXG' lipolytic enzyme family.</text>
</comment>
<proteinExistence type="inferred from homology"/>
<sequence length="348" mass="38807">MATVQAKMATFFLRKLKSRAFKLMENHTVFRAEKEKIFSRVPCPKSVKVKYFSIDGLESARFLPKKSKYAHKIVLYLHGGGYTCGSIKSHAGLIGKIALETGIPHLAINYRLAPEHTYPAALDDALKAYLWLLEKEHFNPNDIILMGDSAGGGLVLATLLKIKAMGLSNPLTAVTISPWTDLTVSGDSALSNPEKDPILDVAKAREWAQWYAGDTSLKDPFVSPLFGDLADLPPILMQVGTDEILLSDAVRFATFAAMSDSDVTLMIEEDMSHVWHFFWQYIPEAKTAIQNIADFLDKQITQKEEINDWQMMRTETSSSLGRKTATVAKLSYEAFKLGRNVLRNKTSD</sequence>
<dbReference type="InterPro" id="IPR050300">
    <property type="entry name" value="GDXG_lipolytic_enzyme"/>
</dbReference>